<keyword evidence="3" id="KW-0813">Transport</keyword>
<evidence type="ECO:0000313" key="10">
    <source>
        <dbReference type="Proteomes" id="UP000727907"/>
    </source>
</evidence>
<dbReference type="PANTHER" id="PTHR43297:SF2">
    <property type="entry name" value="DIPEPTIDE TRANSPORT ATP-BINDING PROTEIN DPPD"/>
    <property type="match status" value="1"/>
</dbReference>
<name>A0ABS6IGR3_9HYPH</name>
<keyword evidence="7" id="KW-0472">Membrane</keyword>
<dbReference type="EMBL" id="JAHOPB010000001">
    <property type="protein sequence ID" value="MBU8873516.1"/>
    <property type="molecule type" value="Genomic_DNA"/>
</dbReference>
<comment type="caution">
    <text evidence="9">The sequence shown here is derived from an EMBL/GenBank/DDBJ whole genome shotgun (WGS) entry which is preliminary data.</text>
</comment>
<accession>A0ABS6IGR3</accession>
<evidence type="ECO:0000259" key="8">
    <source>
        <dbReference type="PROSITE" id="PS50893"/>
    </source>
</evidence>
<evidence type="ECO:0000313" key="9">
    <source>
        <dbReference type="EMBL" id="MBU8873516.1"/>
    </source>
</evidence>
<evidence type="ECO:0000256" key="5">
    <source>
        <dbReference type="ARBA" id="ARBA00022741"/>
    </source>
</evidence>
<proteinExistence type="inferred from homology"/>
<dbReference type="CDD" id="cd03257">
    <property type="entry name" value="ABC_NikE_OppD_transporters"/>
    <property type="match status" value="1"/>
</dbReference>
<reference evidence="9 10" key="1">
    <citation type="submission" date="2021-06" db="EMBL/GenBank/DDBJ databases">
        <authorList>
            <person name="Lee D.H."/>
        </authorList>
    </citation>
    <scope>NUCLEOTIDE SEQUENCE [LARGE SCALE GENOMIC DNA]</scope>
    <source>
        <strain evidence="9 10">MMS21-HV4-11</strain>
    </source>
</reference>
<comment type="similarity">
    <text evidence="2">Belongs to the ABC transporter superfamily.</text>
</comment>
<dbReference type="GO" id="GO:0005524">
    <property type="term" value="F:ATP binding"/>
    <property type="evidence" value="ECO:0007669"/>
    <property type="project" value="UniProtKB-KW"/>
</dbReference>
<keyword evidence="6 9" id="KW-0067">ATP-binding</keyword>
<dbReference type="RefSeq" id="WP_216957752.1">
    <property type="nucleotide sequence ID" value="NZ_JAHOPB010000001.1"/>
</dbReference>
<evidence type="ECO:0000256" key="1">
    <source>
        <dbReference type="ARBA" id="ARBA00004417"/>
    </source>
</evidence>
<organism evidence="9 10">
    <name type="scientific">Reyranella humidisoli</name>
    <dbReference type="NCBI Taxonomy" id="2849149"/>
    <lineage>
        <taxon>Bacteria</taxon>
        <taxon>Pseudomonadati</taxon>
        <taxon>Pseudomonadota</taxon>
        <taxon>Alphaproteobacteria</taxon>
        <taxon>Hyphomicrobiales</taxon>
        <taxon>Reyranellaceae</taxon>
        <taxon>Reyranella</taxon>
    </lineage>
</organism>
<dbReference type="Pfam" id="PF00005">
    <property type="entry name" value="ABC_tran"/>
    <property type="match status" value="1"/>
</dbReference>
<keyword evidence="4" id="KW-1003">Cell membrane</keyword>
<dbReference type="PROSITE" id="PS50893">
    <property type="entry name" value="ABC_TRANSPORTER_2"/>
    <property type="match status" value="1"/>
</dbReference>
<evidence type="ECO:0000256" key="4">
    <source>
        <dbReference type="ARBA" id="ARBA00022475"/>
    </source>
</evidence>
<dbReference type="InterPro" id="IPR003439">
    <property type="entry name" value="ABC_transporter-like_ATP-bd"/>
</dbReference>
<dbReference type="PROSITE" id="PS00211">
    <property type="entry name" value="ABC_TRANSPORTER_1"/>
    <property type="match status" value="1"/>
</dbReference>
<sequence>MAALPLEVRNLRTTLFTRRGEMKAVDGLSLTVGAGETVAIVGESGCGKSLSALSIMRLLPDPPARIVGGEVRLNGRDIVPLPEETMLGIRGKEIGMIFQDPISSLNPVTTVEKQIVEVLMTHTELGRGQARVRAHELLELVGMPDAARRLDAYPHQLSGGMCQRVVIAMAIACSPSVLIADEPTTALDVTVQAQVLALLKKLQADAGMAMIFITHDLGVVAETADRVVVMYAGRKVEEASVDDLFENPLHPYTVGLIGATPIPGAERAERLADIPGMVPPLNALPEGCAFAPRCKRVMDRCLTEKPALTVPGPGRLVACFAAEGG</sequence>
<dbReference type="PANTHER" id="PTHR43297">
    <property type="entry name" value="OLIGOPEPTIDE TRANSPORT ATP-BINDING PROTEIN APPD"/>
    <property type="match status" value="1"/>
</dbReference>
<keyword evidence="10" id="KW-1185">Reference proteome</keyword>
<dbReference type="InterPro" id="IPR013563">
    <property type="entry name" value="Oligopep_ABC_C"/>
</dbReference>
<evidence type="ECO:0000256" key="3">
    <source>
        <dbReference type="ARBA" id="ARBA00022448"/>
    </source>
</evidence>
<evidence type="ECO:0000256" key="6">
    <source>
        <dbReference type="ARBA" id="ARBA00022840"/>
    </source>
</evidence>
<evidence type="ECO:0000256" key="7">
    <source>
        <dbReference type="ARBA" id="ARBA00023136"/>
    </source>
</evidence>
<dbReference type="InterPro" id="IPR017871">
    <property type="entry name" value="ABC_transporter-like_CS"/>
</dbReference>
<dbReference type="Proteomes" id="UP000727907">
    <property type="component" value="Unassembled WGS sequence"/>
</dbReference>
<keyword evidence="5" id="KW-0547">Nucleotide-binding</keyword>
<feature type="domain" description="ABC transporter" evidence="8">
    <location>
        <begin position="6"/>
        <end position="257"/>
    </location>
</feature>
<protein>
    <submittedName>
        <fullName evidence="9">ABC transporter ATP-binding protein</fullName>
    </submittedName>
</protein>
<comment type="subcellular location">
    <subcellularLocation>
        <location evidence="1">Cell inner membrane</location>
        <topology evidence="1">Peripheral membrane protein</topology>
    </subcellularLocation>
</comment>
<dbReference type="NCBIfam" id="TIGR01727">
    <property type="entry name" value="oligo_HPY"/>
    <property type="match status" value="1"/>
</dbReference>
<dbReference type="InterPro" id="IPR003593">
    <property type="entry name" value="AAA+_ATPase"/>
</dbReference>
<dbReference type="Pfam" id="PF08352">
    <property type="entry name" value="oligo_HPY"/>
    <property type="match status" value="1"/>
</dbReference>
<gene>
    <name evidence="9" type="ORF">KQ910_07055</name>
</gene>
<dbReference type="InterPro" id="IPR050388">
    <property type="entry name" value="ABC_Ni/Peptide_Import"/>
</dbReference>
<dbReference type="SMART" id="SM00382">
    <property type="entry name" value="AAA"/>
    <property type="match status" value="1"/>
</dbReference>
<evidence type="ECO:0000256" key="2">
    <source>
        <dbReference type="ARBA" id="ARBA00005417"/>
    </source>
</evidence>